<dbReference type="PROSITE" id="PS51755">
    <property type="entry name" value="OMPR_PHOB"/>
    <property type="match status" value="1"/>
</dbReference>
<comment type="caution">
    <text evidence="9">The sequence shown here is derived from an EMBL/GenBank/DDBJ whole genome shotgun (WGS) entry which is preliminary data.</text>
</comment>
<feature type="compositionally biased region" description="Low complexity" evidence="7">
    <location>
        <begin position="262"/>
        <end position="272"/>
    </location>
</feature>
<dbReference type="InterPro" id="IPR016032">
    <property type="entry name" value="Sig_transdc_resp-reg_C-effctor"/>
</dbReference>
<dbReference type="InterPro" id="IPR027417">
    <property type="entry name" value="P-loop_NTPase"/>
</dbReference>
<feature type="DNA-binding region" description="OmpR/PhoB-type" evidence="6">
    <location>
        <begin position="1"/>
        <end position="98"/>
    </location>
</feature>
<evidence type="ECO:0000256" key="1">
    <source>
        <dbReference type="ARBA" id="ARBA00005820"/>
    </source>
</evidence>
<dbReference type="PANTHER" id="PTHR35807">
    <property type="entry name" value="TRANSCRIPTIONAL REGULATOR REDD-RELATED"/>
    <property type="match status" value="1"/>
</dbReference>
<accession>A0A2M8MBJ8</accession>
<dbReference type="GO" id="GO:0003677">
    <property type="term" value="F:DNA binding"/>
    <property type="evidence" value="ECO:0007669"/>
    <property type="project" value="UniProtKB-UniRule"/>
</dbReference>
<dbReference type="Gene3D" id="3.40.50.300">
    <property type="entry name" value="P-loop containing nucleotide triphosphate hydrolases"/>
    <property type="match status" value="1"/>
</dbReference>
<evidence type="ECO:0000256" key="3">
    <source>
        <dbReference type="ARBA" id="ARBA00023015"/>
    </source>
</evidence>
<dbReference type="GO" id="GO:0000160">
    <property type="term" value="P:phosphorelay signal transduction system"/>
    <property type="evidence" value="ECO:0007669"/>
    <property type="project" value="UniProtKB-KW"/>
</dbReference>
<feature type="compositionally biased region" description="Pro residues" evidence="7">
    <location>
        <begin position="283"/>
        <end position="293"/>
    </location>
</feature>
<feature type="domain" description="OmpR/PhoB-type" evidence="8">
    <location>
        <begin position="1"/>
        <end position="98"/>
    </location>
</feature>
<evidence type="ECO:0000313" key="10">
    <source>
        <dbReference type="Proteomes" id="UP000230407"/>
    </source>
</evidence>
<dbReference type="InterPro" id="IPR005158">
    <property type="entry name" value="BTAD"/>
</dbReference>
<evidence type="ECO:0000259" key="8">
    <source>
        <dbReference type="PROSITE" id="PS51755"/>
    </source>
</evidence>
<name>A0A2M8MBJ8_9ACTN</name>
<evidence type="ECO:0000256" key="4">
    <source>
        <dbReference type="ARBA" id="ARBA00023125"/>
    </source>
</evidence>
<keyword evidence="3" id="KW-0805">Transcription regulation</keyword>
<keyword evidence="2" id="KW-0902">Two-component regulatory system</keyword>
<dbReference type="SUPFAM" id="SSF52540">
    <property type="entry name" value="P-loop containing nucleoside triphosphate hydrolases"/>
    <property type="match status" value="1"/>
</dbReference>
<dbReference type="PRINTS" id="PR00364">
    <property type="entry name" value="DISEASERSIST"/>
</dbReference>
<gene>
    <name evidence="9" type="ORF">CUT44_02820</name>
</gene>
<dbReference type="InterPro" id="IPR001867">
    <property type="entry name" value="OmpR/PhoB-type_DNA-bd"/>
</dbReference>
<dbReference type="Pfam" id="PF00931">
    <property type="entry name" value="NB-ARC"/>
    <property type="match status" value="1"/>
</dbReference>
<dbReference type="GO" id="GO:0006355">
    <property type="term" value="P:regulation of DNA-templated transcription"/>
    <property type="evidence" value="ECO:0007669"/>
    <property type="project" value="InterPro"/>
</dbReference>
<feature type="region of interest" description="Disordered" evidence="7">
    <location>
        <begin position="248"/>
        <end position="294"/>
    </location>
</feature>
<keyword evidence="5" id="KW-0804">Transcription</keyword>
<dbReference type="AlphaFoldDB" id="A0A2M8MBJ8"/>
<dbReference type="Gene3D" id="1.25.40.10">
    <property type="entry name" value="Tetratricopeptide repeat domain"/>
    <property type="match status" value="1"/>
</dbReference>
<evidence type="ECO:0000256" key="5">
    <source>
        <dbReference type="ARBA" id="ARBA00023163"/>
    </source>
</evidence>
<reference evidence="9 10" key="1">
    <citation type="submission" date="2017-11" db="EMBL/GenBank/DDBJ databases">
        <title>Streptomyces carmine sp. nov., a novel actinomycete isolated from Sophora alopecuroides in Xinjiang, China.</title>
        <authorList>
            <person name="Wang Y."/>
            <person name="Luo X."/>
            <person name="Wan C."/>
            <person name="Zhang L."/>
        </authorList>
    </citation>
    <scope>NUCLEOTIDE SEQUENCE [LARGE SCALE GENOMIC DNA]</scope>
    <source>
        <strain evidence="9 10">TRM SA0054</strain>
    </source>
</reference>
<evidence type="ECO:0000313" key="9">
    <source>
        <dbReference type="EMBL" id="PJF01602.1"/>
    </source>
</evidence>
<dbReference type="InterPro" id="IPR002182">
    <property type="entry name" value="NB-ARC"/>
</dbReference>
<dbReference type="GO" id="GO:0043531">
    <property type="term" value="F:ADP binding"/>
    <property type="evidence" value="ECO:0007669"/>
    <property type="project" value="InterPro"/>
</dbReference>
<sequence>MAHGVRFVLLGEFRSCRGDTEASVGPPQQQAVLATLLLYQGRAVSMTTLIRALWGERPPARAVTTVRTYVWQLRRLLEPGRAEPRILVSVGDGYRTKVSETALDTWHAESLFRAATQARASGHREKAAGLLEQALRLWRGDPLAGVPGPFAQRQRARLEELRIAIQEEWFDLALVRGQHGAAIPALIELAASHPLHEGPHALLMRALYAAGRKADALAVFSDFRNRLVAEQGIDPGADLLMLQRRILESGPGRPAGDPPPGRRTGWRPGTRPGRPREGSRPAVPVPAQLPPGLPDFTGRSSDVAELYDLLTAPRGGAALSVAINGMGGIGKTALALHVAHRVRHAYPDGQLFADLRGDGDTPADPGAVLAGFLAALGVPAGEVPDTPGERGKLFRSVLSGRRVLLVLDNVRDTAQVRDLLPGTDGCGVIVTSRSLLSGAPVVYQFGLRPFSSEEALELLGTVIGRRRLAAEREQAQELVEVCAFLPLAVRIAAGRLSARPLWSIAVLLARLRDEEHRIAELRVGEVSVGAVLGTGYRRLTPEQARAFHLLAVARLPEVGVPAAAALLALDEGAAEELLESLVDAAMLESPGPGRYRHHDLLGVFARQREQDDGTDGEVIRLPGPLPAPDPRFPDVYAAQRRNVEEPGKVPHPARPADVRRAGPSCCVSPWTCSSPLARFTGTCARGSLVRDGCPRTATEGRAGR</sequence>
<dbReference type="SMART" id="SM01043">
    <property type="entry name" value="BTAD"/>
    <property type="match status" value="1"/>
</dbReference>
<dbReference type="Pfam" id="PF00486">
    <property type="entry name" value="Trans_reg_C"/>
    <property type="match status" value="1"/>
</dbReference>
<dbReference type="SUPFAM" id="SSF48452">
    <property type="entry name" value="TPR-like"/>
    <property type="match status" value="1"/>
</dbReference>
<dbReference type="InterPro" id="IPR011990">
    <property type="entry name" value="TPR-like_helical_dom_sf"/>
</dbReference>
<keyword evidence="10" id="KW-1185">Reference proteome</keyword>
<dbReference type="InterPro" id="IPR051677">
    <property type="entry name" value="AfsR-DnrI-RedD_regulator"/>
</dbReference>
<evidence type="ECO:0000256" key="2">
    <source>
        <dbReference type="ARBA" id="ARBA00023012"/>
    </source>
</evidence>
<dbReference type="InterPro" id="IPR036388">
    <property type="entry name" value="WH-like_DNA-bd_sf"/>
</dbReference>
<evidence type="ECO:0000256" key="7">
    <source>
        <dbReference type="SAM" id="MobiDB-lite"/>
    </source>
</evidence>
<dbReference type="SMART" id="SM00862">
    <property type="entry name" value="Trans_reg_C"/>
    <property type="match status" value="1"/>
</dbReference>
<organism evidence="9 10">
    <name type="scientific">Streptomyces carminius</name>
    <dbReference type="NCBI Taxonomy" id="2665496"/>
    <lineage>
        <taxon>Bacteria</taxon>
        <taxon>Bacillati</taxon>
        <taxon>Actinomycetota</taxon>
        <taxon>Actinomycetes</taxon>
        <taxon>Kitasatosporales</taxon>
        <taxon>Streptomycetaceae</taxon>
        <taxon>Streptomyces</taxon>
    </lineage>
</organism>
<dbReference type="CDD" id="cd15831">
    <property type="entry name" value="BTAD"/>
    <property type="match status" value="1"/>
</dbReference>
<protein>
    <submittedName>
        <fullName evidence="9">Transcriptional regulator</fullName>
    </submittedName>
</protein>
<dbReference type="Gene3D" id="1.10.10.10">
    <property type="entry name" value="Winged helix-like DNA-binding domain superfamily/Winged helix DNA-binding domain"/>
    <property type="match status" value="1"/>
</dbReference>
<dbReference type="Pfam" id="PF03704">
    <property type="entry name" value="BTAD"/>
    <property type="match status" value="1"/>
</dbReference>
<proteinExistence type="inferred from homology"/>
<keyword evidence="4 6" id="KW-0238">DNA-binding</keyword>
<dbReference type="EMBL" id="PGGW01000010">
    <property type="protein sequence ID" value="PJF01602.1"/>
    <property type="molecule type" value="Genomic_DNA"/>
</dbReference>
<comment type="similarity">
    <text evidence="1">Belongs to the AfsR/DnrI/RedD regulatory family.</text>
</comment>
<evidence type="ECO:0000256" key="6">
    <source>
        <dbReference type="PROSITE-ProRule" id="PRU01091"/>
    </source>
</evidence>
<dbReference type="SUPFAM" id="SSF46894">
    <property type="entry name" value="C-terminal effector domain of the bipartite response regulators"/>
    <property type="match status" value="1"/>
</dbReference>
<dbReference type="Proteomes" id="UP000230407">
    <property type="component" value="Unassembled WGS sequence"/>
</dbReference>
<dbReference type="PANTHER" id="PTHR35807:SF1">
    <property type="entry name" value="TRANSCRIPTIONAL REGULATOR REDD"/>
    <property type="match status" value="1"/>
</dbReference>